<dbReference type="Gene3D" id="1.10.287.130">
    <property type="match status" value="1"/>
</dbReference>
<evidence type="ECO:0000256" key="13">
    <source>
        <dbReference type="ARBA" id="ARBA00022840"/>
    </source>
</evidence>
<feature type="transmembrane region" description="Helical" evidence="23">
    <location>
        <begin position="20"/>
        <end position="40"/>
    </location>
</feature>
<keyword evidence="8" id="KW-0808">Transferase</keyword>
<evidence type="ECO:0000259" key="25">
    <source>
        <dbReference type="PROSITE" id="PS50885"/>
    </source>
</evidence>
<evidence type="ECO:0000256" key="17">
    <source>
        <dbReference type="ARBA" id="ARBA00023012"/>
    </source>
</evidence>
<evidence type="ECO:0000259" key="24">
    <source>
        <dbReference type="PROSITE" id="PS50109"/>
    </source>
</evidence>
<evidence type="ECO:0000256" key="16">
    <source>
        <dbReference type="ARBA" id="ARBA00022989"/>
    </source>
</evidence>
<name>A0ABW1J9T5_9ACTN</name>
<keyword evidence="17" id="KW-0902">Two-component regulatory system</keyword>
<dbReference type="InterPro" id="IPR003661">
    <property type="entry name" value="HisK_dim/P_dom"/>
</dbReference>
<dbReference type="PROSITE" id="PS50109">
    <property type="entry name" value="HIS_KIN"/>
    <property type="match status" value="1"/>
</dbReference>
<evidence type="ECO:0000256" key="23">
    <source>
        <dbReference type="SAM" id="Phobius"/>
    </source>
</evidence>
<dbReference type="InterPro" id="IPR004358">
    <property type="entry name" value="Sig_transdc_His_kin-like_C"/>
</dbReference>
<dbReference type="PANTHER" id="PTHR44936:SF9">
    <property type="entry name" value="SENSOR PROTEIN CREC"/>
    <property type="match status" value="1"/>
</dbReference>
<evidence type="ECO:0000256" key="10">
    <source>
        <dbReference type="ARBA" id="ARBA00022741"/>
    </source>
</evidence>
<keyword evidence="10" id="KW-0547">Nucleotide-binding</keyword>
<dbReference type="PROSITE" id="PS50885">
    <property type="entry name" value="HAMP"/>
    <property type="match status" value="1"/>
</dbReference>
<evidence type="ECO:0000256" key="2">
    <source>
        <dbReference type="ARBA" id="ARBA00001936"/>
    </source>
</evidence>
<dbReference type="Gene3D" id="6.10.340.10">
    <property type="match status" value="1"/>
</dbReference>
<dbReference type="EMBL" id="JBHSRD010000002">
    <property type="protein sequence ID" value="MFC6005574.1"/>
    <property type="molecule type" value="Genomic_DNA"/>
</dbReference>
<feature type="domain" description="Histidine kinase" evidence="24">
    <location>
        <begin position="241"/>
        <end position="458"/>
    </location>
</feature>
<keyword evidence="20" id="KW-0464">Manganese</keyword>
<evidence type="ECO:0000256" key="6">
    <source>
        <dbReference type="ARBA" id="ARBA00022475"/>
    </source>
</evidence>
<keyword evidence="16 23" id="KW-1133">Transmembrane helix</keyword>
<sequence length="466" mass="49012">MSSDVRPRRRPTLAQRTTLVITATVALAVLVAALLSIGLVRQAARTEARRSLAQQANVVTGLVDAAIPARTGQALRALRATSTPVARVQPNGTVRGDALAVAAAERGKDQLLAGQPVSLRFQAGGRTVIAEGRPLSEGGGLVLARAQSDAIGPAVRLLWRQLLALLVGLVVAVVAGVLLARWLAKPLQRMASAAHRLAAGERDVVLDPTGPQEVAEVADAVNTLSAELGFSEQRQREFLLTVSHELRTPLTAVRGYAEALADGVTEPESVPAVGRTLVAEADRLQRLVGDLLDLARLDAVDLRIDAVDVDLAALLADAEPVWRSRCGQGGQQLLVERPSAPVLVRTDPVRVRQVLDGLAENAVRVTPSGRPVVLAVRHETDHAVLEVRDGGPGLTDEDLTVAFERSELHRRYAGQRPVSTGLGLAIVATIARRLGGQAQAAHAPEGGACFRLLLPTVSAGEPGQTA</sequence>
<dbReference type="InterPro" id="IPR050980">
    <property type="entry name" value="2C_sensor_his_kinase"/>
</dbReference>
<dbReference type="InterPro" id="IPR036097">
    <property type="entry name" value="HisK_dim/P_sf"/>
</dbReference>
<comment type="catalytic activity">
    <reaction evidence="1">
        <text>ATP + protein L-histidine = ADP + protein N-phospho-L-histidine.</text>
        <dbReference type="EC" id="2.7.13.3"/>
    </reaction>
</comment>
<keyword evidence="7" id="KW-0597">Phosphoprotein</keyword>
<dbReference type="SMART" id="SM00388">
    <property type="entry name" value="HisKA"/>
    <property type="match status" value="1"/>
</dbReference>
<comment type="cofactor">
    <cofactor evidence="3">
        <name>Mg(2+)</name>
        <dbReference type="ChEBI" id="CHEBI:18420"/>
    </cofactor>
</comment>
<evidence type="ECO:0000256" key="14">
    <source>
        <dbReference type="ARBA" id="ARBA00022842"/>
    </source>
</evidence>
<comment type="subcellular location">
    <subcellularLocation>
        <location evidence="4">Cell membrane</location>
        <topology evidence="4">Multi-pass membrane protein</topology>
    </subcellularLocation>
</comment>
<keyword evidence="27" id="KW-1185">Reference proteome</keyword>
<comment type="cofactor">
    <cofactor evidence="2">
        <name>Mn(2+)</name>
        <dbReference type="ChEBI" id="CHEBI:29035"/>
    </cofactor>
</comment>
<proteinExistence type="predicted"/>
<dbReference type="Pfam" id="PF00512">
    <property type="entry name" value="HisKA"/>
    <property type="match status" value="1"/>
</dbReference>
<dbReference type="SUPFAM" id="SSF55874">
    <property type="entry name" value="ATPase domain of HSP90 chaperone/DNA topoisomerase II/histidine kinase"/>
    <property type="match status" value="1"/>
</dbReference>
<dbReference type="InterPro" id="IPR003594">
    <property type="entry name" value="HATPase_dom"/>
</dbReference>
<gene>
    <name evidence="26" type="ORF">ACFQDO_00385</name>
</gene>
<keyword evidence="12" id="KW-0378">Hydrolase</keyword>
<keyword evidence="15" id="KW-0904">Protein phosphatase</keyword>
<feature type="domain" description="HAMP" evidence="25">
    <location>
        <begin position="181"/>
        <end position="233"/>
    </location>
</feature>
<evidence type="ECO:0000256" key="4">
    <source>
        <dbReference type="ARBA" id="ARBA00004651"/>
    </source>
</evidence>
<evidence type="ECO:0000256" key="9">
    <source>
        <dbReference type="ARBA" id="ARBA00022692"/>
    </source>
</evidence>
<dbReference type="CDD" id="cd06225">
    <property type="entry name" value="HAMP"/>
    <property type="match status" value="1"/>
</dbReference>
<evidence type="ECO:0000256" key="12">
    <source>
        <dbReference type="ARBA" id="ARBA00022801"/>
    </source>
</evidence>
<keyword evidence="14" id="KW-0460">Magnesium</keyword>
<dbReference type="SUPFAM" id="SSF158472">
    <property type="entry name" value="HAMP domain-like"/>
    <property type="match status" value="1"/>
</dbReference>
<feature type="transmembrane region" description="Helical" evidence="23">
    <location>
        <begin position="162"/>
        <end position="184"/>
    </location>
</feature>
<dbReference type="Pfam" id="PF00672">
    <property type="entry name" value="HAMP"/>
    <property type="match status" value="1"/>
</dbReference>
<evidence type="ECO:0000313" key="26">
    <source>
        <dbReference type="EMBL" id="MFC6005574.1"/>
    </source>
</evidence>
<evidence type="ECO:0000256" key="5">
    <source>
        <dbReference type="ARBA" id="ARBA00012438"/>
    </source>
</evidence>
<evidence type="ECO:0000256" key="21">
    <source>
        <dbReference type="ARBA" id="ARBA00040454"/>
    </source>
</evidence>
<keyword evidence="6" id="KW-1003">Cell membrane</keyword>
<keyword evidence="13" id="KW-0067">ATP-binding</keyword>
<evidence type="ECO:0000313" key="27">
    <source>
        <dbReference type="Proteomes" id="UP001596189"/>
    </source>
</evidence>
<evidence type="ECO:0000256" key="11">
    <source>
        <dbReference type="ARBA" id="ARBA00022777"/>
    </source>
</evidence>
<dbReference type="CDD" id="cd00082">
    <property type="entry name" value="HisKA"/>
    <property type="match status" value="1"/>
</dbReference>
<dbReference type="SMART" id="SM00387">
    <property type="entry name" value="HATPase_c"/>
    <property type="match status" value="1"/>
</dbReference>
<evidence type="ECO:0000256" key="22">
    <source>
        <dbReference type="ARBA" id="ARBA00041776"/>
    </source>
</evidence>
<evidence type="ECO:0000256" key="7">
    <source>
        <dbReference type="ARBA" id="ARBA00022553"/>
    </source>
</evidence>
<evidence type="ECO:0000256" key="20">
    <source>
        <dbReference type="ARBA" id="ARBA00023211"/>
    </source>
</evidence>
<evidence type="ECO:0000256" key="8">
    <source>
        <dbReference type="ARBA" id="ARBA00022679"/>
    </source>
</evidence>
<dbReference type="SMART" id="SM00304">
    <property type="entry name" value="HAMP"/>
    <property type="match status" value="1"/>
</dbReference>
<accession>A0ABW1J9T5</accession>
<reference evidence="27" key="1">
    <citation type="journal article" date="2019" name="Int. J. Syst. Evol. Microbiol.">
        <title>The Global Catalogue of Microorganisms (GCM) 10K type strain sequencing project: providing services to taxonomists for standard genome sequencing and annotation.</title>
        <authorList>
            <consortium name="The Broad Institute Genomics Platform"/>
            <consortium name="The Broad Institute Genome Sequencing Center for Infectious Disease"/>
            <person name="Wu L."/>
            <person name="Ma J."/>
        </authorList>
    </citation>
    <scope>NUCLEOTIDE SEQUENCE [LARGE SCALE GENOMIC DNA]</scope>
    <source>
        <strain evidence="27">KACC 14249</strain>
    </source>
</reference>
<evidence type="ECO:0000256" key="15">
    <source>
        <dbReference type="ARBA" id="ARBA00022912"/>
    </source>
</evidence>
<dbReference type="GO" id="GO:0016301">
    <property type="term" value="F:kinase activity"/>
    <property type="evidence" value="ECO:0007669"/>
    <property type="project" value="UniProtKB-KW"/>
</dbReference>
<keyword evidence="23" id="KW-0472">Membrane</keyword>
<keyword evidence="18" id="KW-0346">Stress response</keyword>
<protein>
    <recommendedName>
        <fullName evidence="21">Signal transduction histidine-protein kinase/phosphatase MprB</fullName>
        <ecNumber evidence="5">2.7.13.3</ecNumber>
    </recommendedName>
    <alternativeName>
        <fullName evidence="22">Mycobacterial persistence regulator B</fullName>
    </alternativeName>
</protein>
<dbReference type="EC" id="2.7.13.3" evidence="5"/>
<evidence type="ECO:0000256" key="1">
    <source>
        <dbReference type="ARBA" id="ARBA00000085"/>
    </source>
</evidence>
<dbReference type="PRINTS" id="PR00344">
    <property type="entry name" value="BCTRLSENSOR"/>
</dbReference>
<dbReference type="RefSeq" id="WP_345716460.1">
    <property type="nucleotide sequence ID" value="NZ_BAABFP010000005.1"/>
</dbReference>
<dbReference type="Pfam" id="PF02518">
    <property type="entry name" value="HATPase_c"/>
    <property type="match status" value="1"/>
</dbReference>
<dbReference type="CDD" id="cd00075">
    <property type="entry name" value="HATPase"/>
    <property type="match status" value="1"/>
</dbReference>
<keyword evidence="9 23" id="KW-0812">Transmembrane</keyword>
<evidence type="ECO:0000256" key="3">
    <source>
        <dbReference type="ARBA" id="ARBA00001946"/>
    </source>
</evidence>
<evidence type="ECO:0000256" key="19">
    <source>
        <dbReference type="ARBA" id="ARBA00023026"/>
    </source>
</evidence>
<evidence type="ECO:0000256" key="18">
    <source>
        <dbReference type="ARBA" id="ARBA00023016"/>
    </source>
</evidence>
<dbReference type="PANTHER" id="PTHR44936">
    <property type="entry name" value="SENSOR PROTEIN CREC"/>
    <property type="match status" value="1"/>
</dbReference>
<keyword evidence="11 26" id="KW-0418">Kinase</keyword>
<organism evidence="26 27">
    <name type="scientific">Angustibacter luteus</name>
    <dbReference type="NCBI Taxonomy" id="658456"/>
    <lineage>
        <taxon>Bacteria</taxon>
        <taxon>Bacillati</taxon>
        <taxon>Actinomycetota</taxon>
        <taxon>Actinomycetes</taxon>
        <taxon>Kineosporiales</taxon>
        <taxon>Kineosporiaceae</taxon>
    </lineage>
</organism>
<dbReference type="InterPro" id="IPR036890">
    <property type="entry name" value="HATPase_C_sf"/>
</dbReference>
<dbReference type="InterPro" id="IPR003660">
    <property type="entry name" value="HAMP_dom"/>
</dbReference>
<dbReference type="InterPro" id="IPR005467">
    <property type="entry name" value="His_kinase_dom"/>
</dbReference>
<dbReference type="Gene3D" id="3.30.565.10">
    <property type="entry name" value="Histidine kinase-like ATPase, C-terminal domain"/>
    <property type="match status" value="1"/>
</dbReference>
<comment type="caution">
    <text evidence="26">The sequence shown here is derived from an EMBL/GenBank/DDBJ whole genome shotgun (WGS) entry which is preliminary data.</text>
</comment>
<dbReference type="SUPFAM" id="SSF47384">
    <property type="entry name" value="Homodimeric domain of signal transducing histidine kinase"/>
    <property type="match status" value="1"/>
</dbReference>
<dbReference type="Proteomes" id="UP001596189">
    <property type="component" value="Unassembled WGS sequence"/>
</dbReference>
<keyword evidence="19" id="KW-0843">Virulence</keyword>